<keyword evidence="2" id="KW-1133">Transmembrane helix</keyword>
<accession>A0A1Y1UPM6</accession>
<keyword evidence="2" id="KW-0472">Membrane</keyword>
<organism evidence="3 4">
    <name type="scientific">Piromyces finnis</name>
    <dbReference type="NCBI Taxonomy" id="1754191"/>
    <lineage>
        <taxon>Eukaryota</taxon>
        <taxon>Fungi</taxon>
        <taxon>Fungi incertae sedis</taxon>
        <taxon>Chytridiomycota</taxon>
        <taxon>Chytridiomycota incertae sedis</taxon>
        <taxon>Neocallimastigomycetes</taxon>
        <taxon>Neocallimastigales</taxon>
        <taxon>Neocallimastigaceae</taxon>
        <taxon>Piromyces</taxon>
    </lineage>
</organism>
<comment type="caution">
    <text evidence="3">The sequence shown here is derived from an EMBL/GenBank/DDBJ whole genome shotgun (WGS) entry which is preliminary data.</text>
</comment>
<keyword evidence="2" id="KW-0812">Transmembrane</keyword>
<feature type="region of interest" description="Disordered" evidence="1">
    <location>
        <begin position="673"/>
        <end position="781"/>
    </location>
</feature>
<evidence type="ECO:0000313" key="4">
    <source>
        <dbReference type="Proteomes" id="UP000193719"/>
    </source>
</evidence>
<dbReference type="EMBL" id="MCFH01000114">
    <property type="protein sequence ID" value="ORX39464.1"/>
    <property type="molecule type" value="Genomic_DNA"/>
</dbReference>
<dbReference type="OrthoDB" id="196547at2759"/>
<evidence type="ECO:0008006" key="5">
    <source>
        <dbReference type="Google" id="ProtNLM"/>
    </source>
</evidence>
<evidence type="ECO:0000256" key="1">
    <source>
        <dbReference type="SAM" id="MobiDB-lite"/>
    </source>
</evidence>
<feature type="transmembrane region" description="Helical" evidence="2">
    <location>
        <begin position="30"/>
        <end position="53"/>
    </location>
</feature>
<name>A0A1Y1UPM6_9FUNG</name>
<dbReference type="Proteomes" id="UP000193719">
    <property type="component" value="Unassembled WGS sequence"/>
</dbReference>
<feature type="transmembrane region" description="Helical" evidence="2">
    <location>
        <begin position="159"/>
        <end position="180"/>
    </location>
</feature>
<dbReference type="STRING" id="1754191.A0A1Y1UPM6"/>
<feature type="transmembrane region" description="Helical" evidence="2">
    <location>
        <begin position="192"/>
        <end position="210"/>
    </location>
</feature>
<feature type="transmembrane region" description="Helical" evidence="2">
    <location>
        <begin position="118"/>
        <end position="139"/>
    </location>
</feature>
<sequence length="1095" mass="126776">MLATGTLIVGISVFTKLALPETPCFVFYWIYYIGYLIWVYSFIVRCIKIQYLFKWNITKLKKSGNWKVNLFKSQKEIKTKNDTENKKHSTSFYNNYVYSSSRFQRSLKLPTNRFNTSFLLFLLLVFILLLIILLSIPQFMSESFAFDRNNCFFGGIMDYIFMFLKIIFYIIVCPMFFFVILEVNESFGVKHILFVTILLGIPCQLFEYIPQLRLNDTYANEYSNSQIYYCILDVVIMFAVHVIDVVKPISEEYNISISFSRFLLNFVQLKKHSNDQSAHSDSGFDTFERVMNIPQLFKTFKYFCVTDYAIVDIIFFERWRDIREQVLLYNYYKKKALDGPSSSKSKYAPPIYNIDSTLNSKGLSSSNTITQPRMRNFSNMEPVNISVHSDYTYINNNTASTSQTSQESSAFSDNFQPTYYFDDNKTPLNKMPDILIPPCLLPLFIGLYQTFINSGSIFELNDIPIDKLEKLSNQIMYSPLYYHFLSNVSNNKNSESNENLINNIEEIDEDEDNNYNLDRYTKHAQLIYSQASSYETINSMSSNRQDHSYDLKSYTSSTSTKVISYSHSGYSILPSGSNNLTSTITNTITNNSVSNTNISNTSGRNRPGQPRCLFNYEDMNFEENEAMSLEINLSCTIFDEILDIIYHRMYEYSYRRFISDTKNRKLVHNILKSMHKQKKRRKNVRSNSRSGTLRNTPSQSTSNNASYSQTKESTSSKYHHNKTSSTSSYMKFSENSKSHSKNGHHHNYTQSYSSGNNNHNNYSNNNNNNNNNINFNDHDIDNSNNEYNNTINNNLKNNNEDTNFDSDSTEKLFVVGCGSMNEKQINNQATYEVISKDKKIVNTMNKIQSDKVGLTSINDQENCFNTYPLNSTSNKGKGPFDTINNGYYQLSDNNQINTDNILQNSNYNNKYNNISSFSKNNSINGNDNDKNNSNFHINSKNSLNKNKNENYMKSLTTMNGQEHHPIIENDHYSYHDDLSVFWESEEENEENISINESLSEEELMTPQLHERSSDLFRKNMESFRQKLLGSSGRDRQNSTNSTSSTTNNGNNAYFSNIVTSVKRKSSNISNLIFNHQNRDNNNAIELKSLDNYDLS</sequence>
<keyword evidence="4" id="KW-1185">Reference proteome</keyword>
<feature type="compositionally biased region" description="Low complexity" evidence="1">
    <location>
        <begin position="1037"/>
        <end position="1051"/>
    </location>
</feature>
<feature type="compositionally biased region" description="Basic residues" evidence="1">
    <location>
        <begin position="673"/>
        <end position="684"/>
    </location>
</feature>
<feature type="compositionally biased region" description="Low complexity" evidence="1">
    <location>
        <begin position="756"/>
        <end position="775"/>
    </location>
</feature>
<gene>
    <name evidence="3" type="ORF">BCR36DRAFT_364918</name>
</gene>
<reference evidence="3 4" key="2">
    <citation type="submission" date="2016-08" db="EMBL/GenBank/DDBJ databases">
        <title>Pervasive Adenine N6-methylation of Active Genes in Fungi.</title>
        <authorList>
            <consortium name="DOE Joint Genome Institute"/>
            <person name="Mondo S.J."/>
            <person name="Dannebaum R.O."/>
            <person name="Kuo R.C."/>
            <person name="Labutti K."/>
            <person name="Haridas S."/>
            <person name="Kuo A."/>
            <person name="Salamov A."/>
            <person name="Ahrendt S.R."/>
            <person name="Lipzen A."/>
            <person name="Sullivan W."/>
            <person name="Andreopoulos W.B."/>
            <person name="Clum A."/>
            <person name="Lindquist E."/>
            <person name="Daum C."/>
            <person name="Ramamoorthy G.K."/>
            <person name="Gryganskyi A."/>
            <person name="Culley D."/>
            <person name="Magnuson J.K."/>
            <person name="James T.Y."/>
            <person name="O'Malley M.A."/>
            <person name="Stajich J.E."/>
            <person name="Spatafora J.W."/>
            <person name="Visel A."/>
            <person name="Grigoriev I.V."/>
        </authorList>
    </citation>
    <scope>NUCLEOTIDE SEQUENCE [LARGE SCALE GENOMIC DNA]</scope>
    <source>
        <strain evidence="4">finn</strain>
    </source>
</reference>
<proteinExistence type="predicted"/>
<protein>
    <recommendedName>
        <fullName evidence="5">RGS domain-containing protein</fullName>
    </recommendedName>
</protein>
<dbReference type="AlphaFoldDB" id="A0A1Y1UPM6"/>
<feature type="compositionally biased region" description="Polar residues" evidence="1">
    <location>
        <begin position="691"/>
        <end position="716"/>
    </location>
</feature>
<reference evidence="3 4" key="1">
    <citation type="submission" date="2016-08" db="EMBL/GenBank/DDBJ databases">
        <title>Genomes of anaerobic fungi encode conserved fungal cellulosomes for biomass hydrolysis.</title>
        <authorList>
            <consortium name="DOE Joint Genome Institute"/>
            <person name="Haitjema C.H."/>
            <person name="Gilmore S.P."/>
            <person name="Henske J.K."/>
            <person name="Solomon K.V."/>
            <person name="De Groot R."/>
            <person name="Kuo A."/>
            <person name="Mondo S.J."/>
            <person name="Salamov A.A."/>
            <person name="Labutti K."/>
            <person name="Zhao Z."/>
            <person name="Chiniquy J."/>
            <person name="Barry K."/>
            <person name="Brewer H.M."/>
            <person name="Purvine S.O."/>
            <person name="Wright A.T."/>
            <person name="Boxma B."/>
            <person name="Van Alen T."/>
            <person name="Hackstein J.H."/>
            <person name="Baker S.E."/>
            <person name="Grigoriev I.V."/>
            <person name="O'Malley M.A."/>
        </authorList>
    </citation>
    <scope>NUCLEOTIDE SEQUENCE [LARGE SCALE GENOMIC DNA]</scope>
    <source>
        <strain evidence="4">finn</strain>
    </source>
</reference>
<evidence type="ECO:0000256" key="2">
    <source>
        <dbReference type="SAM" id="Phobius"/>
    </source>
</evidence>
<feature type="region of interest" description="Disordered" evidence="1">
    <location>
        <begin position="1027"/>
        <end position="1052"/>
    </location>
</feature>
<feature type="compositionally biased region" description="Basic residues" evidence="1">
    <location>
        <begin position="738"/>
        <end position="747"/>
    </location>
</feature>
<evidence type="ECO:0000313" key="3">
    <source>
        <dbReference type="EMBL" id="ORX39464.1"/>
    </source>
</evidence>